<evidence type="ECO:0000256" key="2">
    <source>
        <dbReference type="ARBA" id="ARBA00010901"/>
    </source>
</evidence>
<gene>
    <name evidence="8" type="ORF">NOO_LOCUS2927</name>
</gene>
<reference evidence="8 9" key="2">
    <citation type="submission" date="2018-08" db="EMBL/GenBank/DDBJ databases">
        <authorList>
            <person name="Laetsch R D."/>
            <person name="Stevens L."/>
            <person name="Kumar S."/>
            <person name="Blaxter L. M."/>
        </authorList>
    </citation>
    <scope>NUCLEOTIDE SEQUENCE [LARGE SCALE GENOMIC DNA]</scope>
</reference>
<comment type="subcellular location">
    <subcellularLocation>
        <location evidence="1 6">Mitochondrion</location>
    </subcellularLocation>
</comment>
<comment type="similarity">
    <text evidence="2 6">Belongs to the ATPase inhibitor family.</text>
</comment>
<organism evidence="10">
    <name type="scientific">Onchocerca ochengi</name>
    <name type="common">Filarial nematode worm</name>
    <dbReference type="NCBI Taxonomy" id="42157"/>
    <lineage>
        <taxon>Eukaryota</taxon>
        <taxon>Metazoa</taxon>
        <taxon>Ecdysozoa</taxon>
        <taxon>Nematoda</taxon>
        <taxon>Chromadorea</taxon>
        <taxon>Rhabditida</taxon>
        <taxon>Spirurina</taxon>
        <taxon>Spiruromorpha</taxon>
        <taxon>Filarioidea</taxon>
        <taxon>Onchocercidae</taxon>
        <taxon>Onchocerca</taxon>
    </lineage>
</organism>
<evidence type="ECO:0000313" key="9">
    <source>
        <dbReference type="Proteomes" id="UP000271087"/>
    </source>
</evidence>
<evidence type="ECO:0000256" key="4">
    <source>
        <dbReference type="ARBA" id="ARBA00023054"/>
    </source>
</evidence>
<keyword evidence="9" id="KW-1185">Reference proteome</keyword>
<evidence type="ECO:0000256" key="6">
    <source>
        <dbReference type="RuleBase" id="RU368087"/>
    </source>
</evidence>
<dbReference type="PANTHER" id="PTHR48417">
    <property type="entry name" value="ATP SYNTHASE F1 SUBUNIT EPSILON"/>
    <property type="match status" value="1"/>
</dbReference>
<evidence type="ECO:0000256" key="5">
    <source>
        <dbReference type="ARBA" id="ARBA00023128"/>
    </source>
</evidence>
<evidence type="ECO:0000256" key="7">
    <source>
        <dbReference type="SAM" id="MobiDB-lite"/>
    </source>
</evidence>
<feature type="region of interest" description="Disordered" evidence="7">
    <location>
        <begin position="1"/>
        <end position="23"/>
    </location>
</feature>
<dbReference type="GO" id="GO:0042030">
    <property type="term" value="F:ATPase inhibitor activity"/>
    <property type="evidence" value="ECO:0007669"/>
    <property type="project" value="InterPro"/>
</dbReference>
<dbReference type="EMBL" id="UYRW01000507">
    <property type="protein sequence ID" value="VDK67443.1"/>
    <property type="molecule type" value="Genomic_DNA"/>
</dbReference>
<evidence type="ECO:0000313" key="8">
    <source>
        <dbReference type="EMBL" id="VDK67443.1"/>
    </source>
</evidence>
<dbReference type="WBParaSite" id="nOo.2.0.1.t02927-RA">
    <property type="protein sequence ID" value="nOo.2.0.1.t02927-RA"/>
    <property type="gene ID" value="nOo.2.0.1.g02927"/>
</dbReference>
<dbReference type="GO" id="GO:0005739">
    <property type="term" value="C:mitochondrion"/>
    <property type="evidence" value="ECO:0007669"/>
    <property type="project" value="UniProtKB-SubCell"/>
</dbReference>
<reference evidence="10" key="1">
    <citation type="submission" date="2016-06" db="UniProtKB">
        <authorList>
            <consortium name="WormBaseParasite"/>
        </authorList>
    </citation>
    <scope>IDENTIFICATION</scope>
</reference>
<protein>
    <recommendedName>
        <fullName evidence="6">ATPase inhibitor, mitochondrial</fullName>
    </recommendedName>
</protein>
<evidence type="ECO:0000313" key="10">
    <source>
        <dbReference type="WBParaSite" id="nOo.2.0.1.t02927-RA"/>
    </source>
</evidence>
<feature type="compositionally biased region" description="Polar residues" evidence="7">
    <location>
        <begin position="1"/>
        <end position="15"/>
    </location>
</feature>
<dbReference type="PANTHER" id="PTHR48417:SF1">
    <property type="entry name" value="ATP SYNTHASE F1 SUBUNIT EPSILON"/>
    <property type="match status" value="1"/>
</dbReference>
<dbReference type="AlphaFoldDB" id="A0A182E4K6"/>
<dbReference type="InterPro" id="IPR007648">
    <property type="entry name" value="ATPase_inhibitor_mt"/>
</dbReference>
<proteinExistence type="inferred from homology"/>
<keyword evidence="5 6" id="KW-0496">Mitochondrion</keyword>
<dbReference type="Gene3D" id="1.20.5.500">
    <property type="entry name" value="Single helix bin"/>
    <property type="match status" value="1"/>
</dbReference>
<name>A0A182E4K6_ONCOC</name>
<dbReference type="Pfam" id="PF04568">
    <property type="entry name" value="IATP"/>
    <property type="match status" value="1"/>
</dbReference>
<dbReference type="SUPFAM" id="SSF64602">
    <property type="entry name" value="F1 ATPase inhibitor, IF1, C-terminal domain"/>
    <property type="match status" value="1"/>
</dbReference>
<comment type="function">
    <text evidence="6">Thought to be a regulatory component of the ATP-synthesizing complex in the mitochondria.</text>
</comment>
<evidence type="ECO:0000256" key="1">
    <source>
        <dbReference type="ARBA" id="ARBA00004173"/>
    </source>
</evidence>
<sequence length="77" mass="8556">MSGNSDASFNDPNSTGGAGSIREAGGAFSRMGMVREEQYFYNQQKEEMKRLNDTLKNVKEVIYSKTDGKEHSDEANT</sequence>
<dbReference type="OrthoDB" id="10045676at2759"/>
<dbReference type="Proteomes" id="UP000271087">
    <property type="component" value="Unassembled WGS sequence"/>
</dbReference>
<keyword evidence="3" id="KW-0809">Transit peptide</keyword>
<accession>A0A182E4K6</accession>
<keyword evidence="4" id="KW-0175">Coiled coil</keyword>
<evidence type="ECO:0000256" key="3">
    <source>
        <dbReference type="ARBA" id="ARBA00022946"/>
    </source>
</evidence>